<proteinExistence type="predicted"/>
<dbReference type="eggNOG" id="ENOG50346KH">
    <property type="taxonomic scope" value="Bacteria"/>
</dbReference>
<keyword evidence="2" id="KW-1133">Transmembrane helix</keyword>
<dbReference type="KEGG" id="dvu:DVU_1005"/>
<keyword evidence="2" id="KW-0812">Transmembrane</keyword>
<evidence type="ECO:0000313" key="3">
    <source>
        <dbReference type="EMBL" id="AAS95485.1"/>
    </source>
</evidence>
<feature type="region of interest" description="Disordered" evidence="1">
    <location>
        <begin position="1"/>
        <end position="22"/>
    </location>
</feature>
<evidence type="ECO:0000313" key="4">
    <source>
        <dbReference type="Proteomes" id="UP000002194"/>
    </source>
</evidence>
<feature type="region of interest" description="Disordered" evidence="1">
    <location>
        <begin position="58"/>
        <end position="78"/>
    </location>
</feature>
<feature type="region of interest" description="Disordered" evidence="1">
    <location>
        <begin position="383"/>
        <end position="406"/>
    </location>
</feature>
<dbReference type="OrthoDB" id="5456342at2"/>
<dbReference type="AlphaFoldDB" id="Q72DC4"/>
<dbReference type="PATRIC" id="fig|882.5.peg.947"/>
<protein>
    <submittedName>
        <fullName evidence="3">Uncharacterized protein</fullName>
    </submittedName>
</protein>
<dbReference type="EMBL" id="AE017285">
    <property type="protein sequence ID" value="AAS95485.1"/>
    <property type="molecule type" value="Genomic_DNA"/>
</dbReference>
<accession>Q72DC4</accession>
<dbReference type="PaxDb" id="882-DVU_1005"/>
<sequence length="406" mass="42943">MPEEKDIIEMPSNRPGKKPQKKGSGLVWILIICIGIAAGALWLLRDVLVTNVVPERATTDQTGTQAALAPAPEQGPPPGLADMLAAGGNGARPDAAVAANGTQVTGVVGNATQPTPAVPMEDAVVRYAFVEDLASWLVTNYHPRGTHPEARKSGFVSAGLKAANLRYGTGMTGLSWSGESLAAGRSAVLAYAFTSPMLDALYRMYADRFMAAVAEAAAAPRDGKTLTVDETKEMYRLYAKRFRALSGAFEAASGMKDFSRRVGAWTEASDAAADANASFMETLNAYETARDNGTAQEAEAARKLMDISGKRYQQSIMMRERARETLAEAMRSRPEARGLDDDTLVYVAMWVQRRVQGAPERMDAVRMAAKLAGDLGSRFEAAASAPAAGAPLPAAGGAGVSATPRQ</sequence>
<dbReference type="Proteomes" id="UP000002194">
    <property type="component" value="Chromosome"/>
</dbReference>
<reference evidence="3 4" key="1">
    <citation type="journal article" date="2004" name="Nat. Biotechnol.">
        <title>The genome sequence of the anaerobic, sulfate-reducing bacterium Desulfovibrio vulgaris Hildenborough.</title>
        <authorList>
            <person name="Heidelberg J.F."/>
            <person name="Seshadri R."/>
            <person name="Haveman S.A."/>
            <person name="Hemme C.L."/>
            <person name="Paulsen I.T."/>
            <person name="Kolonay J.F."/>
            <person name="Eisen J.A."/>
            <person name="Ward N."/>
            <person name="Methe B."/>
            <person name="Brinkac L.M."/>
            <person name="Daugherty S.C."/>
            <person name="Deboy R.T."/>
            <person name="Dodson R.J."/>
            <person name="Durkin A.S."/>
            <person name="Madupu R."/>
            <person name="Nelson W.C."/>
            <person name="Sullivan S.A."/>
            <person name="Fouts D."/>
            <person name="Haft D.H."/>
            <person name="Selengut J."/>
            <person name="Peterson J.D."/>
            <person name="Davidsen T.M."/>
            <person name="Zafar N."/>
            <person name="Zhou L."/>
            <person name="Radune D."/>
            <person name="Dimitrov G."/>
            <person name="Hance M."/>
            <person name="Tran K."/>
            <person name="Khouri H."/>
            <person name="Gill J."/>
            <person name="Utterback T.R."/>
            <person name="Feldblyum T.V."/>
            <person name="Wall J.D."/>
            <person name="Voordouw G."/>
            <person name="Fraser C.M."/>
        </authorList>
    </citation>
    <scope>NUCLEOTIDE SEQUENCE [LARGE SCALE GENOMIC DNA]</scope>
    <source>
        <strain evidence="4">ATCC 29579 / DSM 644 / NCIMB 8303 / VKM B-1760 / Hildenborough</strain>
    </source>
</reference>
<dbReference type="HOGENOM" id="CLU_053312_0_0_7"/>
<organism evidence="3 4">
    <name type="scientific">Nitratidesulfovibrio vulgaris (strain ATCC 29579 / DSM 644 / CCUG 34227 / NCIMB 8303 / VKM B-1760 / Hildenborough)</name>
    <name type="common">Desulfovibrio vulgaris</name>
    <dbReference type="NCBI Taxonomy" id="882"/>
    <lineage>
        <taxon>Bacteria</taxon>
        <taxon>Pseudomonadati</taxon>
        <taxon>Thermodesulfobacteriota</taxon>
        <taxon>Desulfovibrionia</taxon>
        <taxon>Desulfovibrionales</taxon>
        <taxon>Desulfovibrionaceae</taxon>
        <taxon>Nitratidesulfovibrio</taxon>
    </lineage>
</organism>
<feature type="compositionally biased region" description="Low complexity" evidence="1">
    <location>
        <begin position="383"/>
        <end position="395"/>
    </location>
</feature>
<gene>
    <name evidence="3" type="ordered locus">DVU_1005</name>
</gene>
<dbReference type="SMR" id="Q72DC4"/>
<evidence type="ECO:0000256" key="2">
    <source>
        <dbReference type="SAM" id="Phobius"/>
    </source>
</evidence>
<evidence type="ECO:0000256" key="1">
    <source>
        <dbReference type="SAM" id="MobiDB-lite"/>
    </source>
</evidence>
<dbReference type="EnsemblBacteria" id="AAS95485">
    <property type="protein sequence ID" value="AAS95485"/>
    <property type="gene ID" value="DVU_1005"/>
</dbReference>
<name>Q72DC4_NITV2</name>
<keyword evidence="2" id="KW-0472">Membrane</keyword>
<feature type="transmembrane region" description="Helical" evidence="2">
    <location>
        <begin position="25"/>
        <end position="44"/>
    </location>
</feature>
<keyword evidence="4" id="KW-1185">Reference proteome</keyword>